<feature type="compositionally biased region" description="Acidic residues" evidence="1">
    <location>
        <begin position="279"/>
        <end position="288"/>
    </location>
</feature>
<gene>
    <name evidence="3" type="ORF">TorRG33x02_021050</name>
</gene>
<evidence type="ECO:0000313" key="4">
    <source>
        <dbReference type="Proteomes" id="UP000237000"/>
    </source>
</evidence>
<dbReference type="Gene3D" id="1.10.3970.10">
    <property type="entry name" value="BSD domain"/>
    <property type="match status" value="1"/>
</dbReference>
<feature type="compositionally biased region" description="Acidic residues" evidence="1">
    <location>
        <begin position="141"/>
        <end position="153"/>
    </location>
</feature>
<feature type="compositionally biased region" description="Basic and acidic residues" evidence="1">
    <location>
        <begin position="299"/>
        <end position="308"/>
    </location>
</feature>
<dbReference type="InterPro" id="IPR035925">
    <property type="entry name" value="BSD_dom_sf"/>
</dbReference>
<feature type="compositionally biased region" description="Basic and acidic residues" evidence="1">
    <location>
        <begin position="327"/>
        <end position="347"/>
    </location>
</feature>
<dbReference type="SMART" id="SM00751">
    <property type="entry name" value="BSD"/>
    <property type="match status" value="1"/>
</dbReference>
<dbReference type="AlphaFoldDB" id="A0A2P5FWZ2"/>
<dbReference type="InterPro" id="IPR051494">
    <property type="entry name" value="BSD_domain-containing"/>
</dbReference>
<dbReference type="OrthoDB" id="73788at2759"/>
<feature type="compositionally biased region" description="Acidic residues" evidence="1">
    <location>
        <begin position="355"/>
        <end position="370"/>
    </location>
</feature>
<dbReference type="InterPro" id="IPR005607">
    <property type="entry name" value="BSD_dom"/>
</dbReference>
<dbReference type="PROSITE" id="PS50858">
    <property type="entry name" value="BSD"/>
    <property type="match status" value="1"/>
</dbReference>
<feature type="compositionally biased region" description="Polar residues" evidence="1">
    <location>
        <begin position="157"/>
        <end position="169"/>
    </location>
</feature>
<comment type="caution">
    <text evidence="3">The sequence shown here is derived from an EMBL/GenBank/DDBJ whole genome shotgun (WGS) entry which is preliminary data.</text>
</comment>
<dbReference type="Pfam" id="PF03909">
    <property type="entry name" value="BSD"/>
    <property type="match status" value="1"/>
</dbReference>
<dbReference type="SUPFAM" id="SSF140383">
    <property type="entry name" value="BSD domain-like"/>
    <property type="match status" value="1"/>
</dbReference>
<evidence type="ECO:0000259" key="2">
    <source>
        <dbReference type="PROSITE" id="PS50858"/>
    </source>
</evidence>
<feature type="region of interest" description="Disordered" evidence="1">
    <location>
        <begin position="141"/>
        <end position="171"/>
    </location>
</feature>
<sequence>MDFFKSVFADEPSSAEPSSDPDDDPQHKHQNDNDDDSSNDNNKAWSFGGLIKTLATKSESVIQNYRRDLEEFGSELQRETAVIRVAASRAVKDLPTSLEAGATVAQESLESVGQAIDDIGTTVWKSTAEIISHGRETLLAVDDDDNNDSDSDYALENNRNSSYDTQLSGGDSKPYNRFEAQVRAIQSNASTYLEEPEDLEGYEQWRLGFLLDDRREEIENLIEGNGDMGEIYRTLVPDKIENESFWLRYFYRVHKLKEVEAARAKLVKRAISGEEEDLSWDFDDDDHEDEAKGNSNVEIADHKGKDKLTSTTTTTVGVCDNGDNSEEASRSEGKGSDHSSDSCKDSDVSIVSKPEEEDDIGWDEIEDIGSNDEIKAAMDSVGSSNRADLHKRLSNAAEEDGDLSWDVEDDDDDDDGDGDAPRKS</sequence>
<dbReference type="InParanoid" id="A0A2P5FWZ2"/>
<organism evidence="3 4">
    <name type="scientific">Trema orientale</name>
    <name type="common">Charcoal tree</name>
    <name type="synonym">Celtis orientalis</name>
    <dbReference type="NCBI Taxonomy" id="63057"/>
    <lineage>
        <taxon>Eukaryota</taxon>
        <taxon>Viridiplantae</taxon>
        <taxon>Streptophyta</taxon>
        <taxon>Embryophyta</taxon>
        <taxon>Tracheophyta</taxon>
        <taxon>Spermatophyta</taxon>
        <taxon>Magnoliopsida</taxon>
        <taxon>eudicotyledons</taxon>
        <taxon>Gunneridae</taxon>
        <taxon>Pentapetalae</taxon>
        <taxon>rosids</taxon>
        <taxon>fabids</taxon>
        <taxon>Rosales</taxon>
        <taxon>Cannabaceae</taxon>
        <taxon>Trema</taxon>
    </lineage>
</organism>
<dbReference type="FunCoup" id="A0A2P5FWZ2">
    <property type="interactions" value="1501"/>
</dbReference>
<dbReference type="PANTHER" id="PTHR16019:SF24">
    <property type="entry name" value="BSD DOMAIN-CONTAINING PROTEIN"/>
    <property type="match status" value="1"/>
</dbReference>
<name>A0A2P5FWZ2_TREOI</name>
<feature type="region of interest" description="Disordered" evidence="1">
    <location>
        <begin position="279"/>
        <end position="424"/>
    </location>
</feature>
<keyword evidence="4" id="KW-1185">Reference proteome</keyword>
<evidence type="ECO:0000313" key="3">
    <source>
        <dbReference type="EMBL" id="POO02321.1"/>
    </source>
</evidence>
<evidence type="ECO:0000256" key="1">
    <source>
        <dbReference type="SAM" id="MobiDB-lite"/>
    </source>
</evidence>
<feature type="compositionally biased region" description="Acidic residues" evidence="1">
    <location>
        <begin position="397"/>
        <end position="418"/>
    </location>
</feature>
<feature type="domain" description="BSD" evidence="2">
    <location>
        <begin position="205"/>
        <end position="257"/>
    </location>
</feature>
<reference evidence="4" key="1">
    <citation type="submission" date="2016-06" db="EMBL/GenBank/DDBJ databases">
        <title>Parallel loss of symbiosis genes in relatives of nitrogen-fixing non-legume Parasponia.</title>
        <authorList>
            <person name="Van Velzen R."/>
            <person name="Holmer R."/>
            <person name="Bu F."/>
            <person name="Rutten L."/>
            <person name="Van Zeijl A."/>
            <person name="Liu W."/>
            <person name="Santuari L."/>
            <person name="Cao Q."/>
            <person name="Sharma T."/>
            <person name="Shen D."/>
            <person name="Roswanjaya Y."/>
            <person name="Wardhani T."/>
            <person name="Kalhor M.S."/>
            <person name="Jansen J."/>
            <person name="Van den Hoogen J."/>
            <person name="Gungor B."/>
            <person name="Hartog M."/>
            <person name="Hontelez J."/>
            <person name="Verver J."/>
            <person name="Yang W.-C."/>
            <person name="Schijlen E."/>
            <person name="Repin R."/>
            <person name="Schilthuizen M."/>
            <person name="Schranz E."/>
            <person name="Heidstra R."/>
            <person name="Miyata K."/>
            <person name="Fedorova E."/>
            <person name="Kohlen W."/>
            <person name="Bisseling T."/>
            <person name="Smit S."/>
            <person name="Geurts R."/>
        </authorList>
    </citation>
    <scope>NUCLEOTIDE SEQUENCE [LARGE SCALE GENOMIC DNA]</scope>
    <source>
        <strain evidence="4">cv. RG33-2</strain>
    </source>
</reference>
<protein>
    <submittedName>
        <fullName evidence="3">BSD domain containing protein</fullName>
    </submittedName>
</protein>
<dbReference type="PANTHER" id="PTHR16019">
    <property type="entry name" value="SYNAPSE-ASSOCIATED PROTEIN"/>
    <property type="match status" value="1"/>
</dbReference>
<dbReference type="EMBL" id="JXTC01000005">
    <property type="protein sequence ID" value="POO02321.1"/>
    <property type="molecule type" value="Genomic_DNA"/>
</dbReference>
<feature type="compositionally biased region" description="Low complexity" evidence="1">
    <location>
        <begin position="9"/>
        <end position="18"/>
    </location>
</feature>
<dbReference type="GO" id="GO:0005737">
    <property type="term" value="C:cytoplasm"/>
    <property type="evidence" value="ECO:0007669"/>
    <property type="project" value="TreeGrafter"/>
</dbReference>
<feature type="region of interest" description="Disordered" evidence="1">
    <location>
        <begin position="1"/>
        <end position="44"/>
    </location>
</feature>
<dbReference type="Proteomes" id="UP000237000">
    <property type="component" value="Unassembled WGS sequence"/>
</dbReference>
<accession>A0A2P5FWZ2</accession>
<proteinExistence type="predicted"/>